<evidence type="ECO:0000313" key="4">
    <source>
        <dbReference type="EMBL" id="MFB9759033.1"/>
    </source>
</evidence>
<dbReference type="InterPro" id="IPR008969">
    <property type="entry name" value="CarboxyPept-like_regulatory"/>
</dbReference>
<evidence type="ECO:0000259" key="3">
    <source>
        <dbReference type="Pfam" id="PF18998"/>
    </source>
</evidence>
<dbReference type="SUPFAM" id="SSF48452">
    <property type="entry name" value="TPR-like"/>
    <property type="match status" value="1"/>
</dbReference>
<accession>A0ABV5WEK8</accession>
<dbReference type="RefSeq" id="WP_379949317.1">
    <property type="nucleotide sequence ID" value="NZ_JBHMAF010000051.1"/>
</dbReference>
<gene>
    <name evidence="4" type="ORF">ACFFMS_11235</name>
</gene>
<dbReference type="Pfam" id="PF18998">
    <property type="entry name" value="Flg_new_2"/>
    <property type="match status" value="5"/>
</dbReference>
<proteinExistence type="predicted"/>
<dbReference type="Pfam" id="PF13620">
    <property type="entry name" value="CarboxypepD_reg"/>
    <property type="match status" value="1"/>
</dbReference>
<dbReference type="Pfam" id="PF14559">
    <property type="entry name" value="TPR_19"/>
    <property type="match status" value="1"/>
</dbReference>
<feature type="domain" description="Bacterial repeat" evidence="3">
    <location>
        <begin position="609"/>
        <end position="679"/>
    </location>
</feature>
<feature type="compositionally biased region" description="Polar residues" evidence="2">
    <location>
        <begin position="221"/>
        <end position="231"/>
    </location>
</feature>
<feature type="domain" description="Bacterial repeat" evidence="3">
    <location>
        <begin position="457"/>
        <end position="527"/>
    </location>
</feature>
<protein>
    <submittedName>
        <fullName evidence="4">Tetratricopeptide repeat protein</fullName>
    </submittedName>
</protein>
<feature type="compositionally biased region" description="Polar residues" evidence="2">
    <location>
        <begin position="194"/>
        <end position="209"/>
    </location>
</feature>
<dbReference type="Proteomes" id="UP001589609">
    <property type="component" value="Unassembled WGS sequence"/>
</dbReference>
<dbReference type="InterPro" id="IPR044060">
    <property type="entry name" value="Bacterial_rp_domain"/>
</dbReference>
<feature type="repeat" description="TPR" evidence="1">
    <location>
        <begin position="44"/>
        <end position="77"/>
    </location>
</feature>
<reference evidence="4 5" key="1">
    <citation type="submission" date="2024-09" db="EMBL/GenBank/DDBJ databases">
        <authorList>
            <person name="Sun Q."/>
            <person name="Mori K."/>
        </authorList>
    </citation>
    <scope>NUCLEOTIDE SEQUENCE [LARGE SCALE GENOMIC DNA]</scope>
    <source>
        <strain evidence="4 5">JCM 11201</strain>
    </source>
</reference>
<dbReference type="PROSITE" id="PS50005">
    <property type="entry name" value="TPR"/>
    <property type="match status" value="1"/>
</dbReference>
<name>A0ABV5WEK8_9BACI</name>
<dbReference type="Gene3D" id="1.25.40.10">
    <property type="entry name" value="Tetratricopeptide repeat domain"/>
    <property type="match status" value="1"/>
</dbReference>
<feature type="domain" description="Bacterial repeat" evidence="3">
    <location>
        <begin position="387"/>
        <end position="454"/>
    </location>
</feature>
<feature type="region of interest" description="Disordered" evidence="2">
    <location>
        <begin position="186"/>
        <end position="242"/>
    </location>
</feature>
<evidence type="ECO:0000313" key="5">
    <source>
        <dbReference type="Proteomes" id="UP001589609"/>
    </source>
</evidence>
<comment type="caution">
    <text evidence="4">The sequence shown here is derived from an EMBL/GenBank/DDBJ whole genome shotgun (WGS) entry which is preliminary data.</text>
</comment>
<dbReference type="SUPFAM" id="SSF49464">
    <property type="entry name" value="Carboxypeptidase regulatory domain-like"/>
    <property type="match status" value="1"/>
</dbReference>
<feature type="domain" description="Bacterial repeat" evidence="3">
    <location>
        <begin position="531"/>
        <end position="601"/>
    </location>
</feature>
<dbReference type="InterPro" id="IPR019734">
    <property type="entry name" value="TPR_rpt"/>
</dbReference>
<keyword evidence="1" id="KW-0802">TPR repeat</keyword>
<dbReference type="SMART" id="SM00028">
    <property type="entry name" value="TPR"/>
    <property type="match status" value="3"/>
</dbReference>
<organism evidence="4 5">
    <name type="scientific">Ectobacillus funiculus</name>
    <dbReference type="NCBI Taxonomy" id="137993"/>
    <lineage>
        <taxon>Bacteria</taxon>
        <taxon>Bacillati</taxon>
        <taxon>Bacillota</taxon>
        <taxon>Bacilli</taxon>
        <taxon>Bacillales</taxon>
        <taxon>Bacillaceae</taxon>
        <taxon>Ectobacillus</taxon>
    </lineage>
</organism>
<dbReference type="Gene3D" id="2.60.40.1120">
    <property type="entry name" value="Carboxypeptidase-like, regulatory domain"/>
    <property type="match status" value="1"/>
</dbReference>
<evidence type="ECO:0000256" key="2">
    <source>
        <dbReference type="SAM" id="MobiDB-lite"/>
    </source>
</evidence>
<dbReference type="EMBL" id="JBHMAF010000051">
    <property type="protein sequence ID" value="MFB9759033.1"/>
    <property type="molecule type" value="Genomic_DNA"/>
</dbReference>
<feature type="domain" description="Bacterial repeat" evidence="3">
    <location>
        <begin position="687"/>
        <end position="755"/>
    </location>
</feature>
<dbReference type="InterPro" id="IPR011990">
    <property type="entry name" value="TPR-like_helical_dom_sf"/>
</dbReference>
<sequence length="987" mass="107082">MAERVEERKAFLTKKKLGIFALLILLLLSSVAYVTMQWVEAKEIREHLDLGNKYYAEAQYEEAIIEYEKVLELDEKNVEARIGLVKSYRALNKVVEARKVLVAGIQIAPKEPRFYSDLVDIYLAEGNVLEAVKVLDEGLSAIKDDSLIKKRTEISNDLELTVDRTLLQVDETANLQVVYHSRVISDAEDKQEAGSEQGTESEQSVPNDSDNGEAVKEESSNEQGASDSGNSDSEHSGEKTTNVSAVWSLSTKGPGSLAKDKGEANVFSAKQPGTVRVTAKVGSISKDATIEVKEHVLREIKVQTSASAVKPSEVVQLVAKGFDAKGEEIEVNPAWSIKSGAGTLSEDTGPTNTFTTEEEGPTEIVVSQDKIEASVTIAVEKKQFVLTKISNGQGTIQSNPNDKEFTDGDVITLTATPAQGWEFSHWAGDASGTDPKVIVKMDQNKTVEAVFTKNPEYTISASVEGNGSIAKSPSDGKYLKGATVTLEAIPNKGWKFERWEGDISATNQKVTLTMDGNKAVRAIFSRIPESYQLTTEATGEGSIDRTPNADVYAEGTEVRLTAKPKEGWKFDHWTGAATGTQSTVAVTMDEEKTVKAVFVKVSQPSVETYTLQTSVEGEGTVQAQPAQDKYEAGTAVQLTAKPKEGWKFDHWTGAATGTQSTVAVTMDGEKTVKAIFVKVSQPPVETYTLQTSVEGEGTVQPQPAQDSYEAGTAVQLTATPKEGWSFKEWSGDASGETNQLSVHMDSNKQIKAVFVEHGTIKGIVKNARTGTPVPSIAIKVRKGEGVETGNVVAETATNSAGQYELRLEPGTYTLELAGNGYNEKYESVTVQGATTDEQDINIMPANAELTEFSVVLSWGERPSDLDAHLKGPSANGTGRFHIYYGQQSYTENGVTYAQLDTDDTDGKGPETITAFKEVAGVYSYYVYNFRADAPLAGSGAKIELYKNGILYRTFSVPAGGAERYWHVFEIENGQLRVINELASNEME</sequence>
<keyword evidence="5" id="KW-1185">Reference proteome</keyword>
<evidence type="ECO:0000256" key="1">
    <source>
        <dbReference type="PROSITE-ProRule" id="PRU00339"/>
    </source>
</evidence>